<dbReference type="Proteomes" id="UP000591735">
    <property type="component" value="Unassembled WGS sequence"/>
</dbReference>
<accession>A0A840U9V1</accession>
<gene>
    <name evidence="1" type="ORF">HNR38_002394</name>
</gene>
<name>A0A840U9V1_9GAMM</name>
<organism evidence="1 2">
    <name type="scientific">Marinobacter oulmenensis</name>
    <dbReference type="NCBI Taxonomy" id="643747"/>
    <lineage>
        <taxon>Bacteria</taxon>
        <taxon>Pseudomonadati</taxon>
        <taxon>Pseudomonadota</taxon>
        <taxon>Gammaproteobacteria</taxon>
        <taxon>Pseudomonadales</taxon>
        <taxon>Marinobacteraceae</taxon>
        <taxon>Marinobacter</taxon>
    </lineage>
</organism>
<reference evidence="1 2" key="1">
    <citation type="submission" date="2020-08" db="EMBL/GenBank/DDBJ databases">
        <title>Genomic Encyclopedia of Type Strains, Phase IV (KMG-IV): sequencing the most valuable type-strain genomes for metagenomic binning, comparative biology and taxonomic classification.</title>
        <authorList>
            <person name="Goeker M."/>
        </authorList>
    </citation>
    <scope>NUCLEOTIDE SEQUENCE [LARGE SCALE GENOMIC DNA]</scope>
    <source>
        <strain evidence="1 2">DSM 22359</strain>
    </source>
</reference>
<dbReference type="AlphaFoldDB" id="A0A840U9V1"/>
<evidence type="ECO:0000313" key="1">
    <source>
        <dbReference type="EMBL" id="MBB5321899.1"/>
    </source>
</evidence>
<keyword evidence="2" id="KW-1185">Reference proteome</keyword>
<comment type="caution">
    <text evidence="1">The sequence shown here is derived from an EMBL/GenBank/DDBJ whole genome shotgun (WGS) entry which is preliminary data.</text>
</comment>
<protein>
    <submittedName>
        <fullName evidence="1">Uncharacterized protein</fullName>
    </submittedName>
</protein>
<proteinExistence type="predicted"/>
<dbReference type="RefSeq" id="WP_183704449.1">
    <property type="nucleotide sequence ID" value="NZ_JACHFE010000006.1"/>
</dbReference>
<evidence type="ECO:0000313" key="2">
    <source>
        <dbReference type="Proteomes" id="UP000591735"/>
    </source>
</evidence>
<sequence>MDSSSVLLPFNFLKYLGCCGARIMAATDGVKTGGSYDILIVRQLNDHGEHLAILDTSFLNIKSRFVSRGSEFFSNDNILVDQGGKRLIKILAE</sequence>
<dbReference type="EMBL" id="JACHFE010000006">
    <property type="protein sequence ID" value="MBB5321899.1"/>
    <property type="molecule type" value="Genomic_DNA"/>
</dbReference>